<dbReference type="AlphaFoldDB" id="A0A7C6EBX8"/>
<protein>
    <submittedName>
        <fullName evidence="1">DUF2250 domain-containing protein</fullName>
    </submittedName>
</protein>
<accession>A0A7C6EBX8</accession>
<proteinExistence type="predicted"/>
<evidence type="ECO:0000313" key="1">
    <source>
        <dbReference type="EMBL" id="HHS49175.1"/>
    </source>
</evidence>
<sequence>MIKHRNHTYYQLTQKGKQFVKDLTS</sequence>
<name>A0A7C6EBX8_DESAE</name>
<dbReference type="Proteomes" id="UP000886400">
    <property type="component" value="Unassembled WGS sequence"/>
</dbReference>
<reference evidence="1" key="1">
    <citation type="journal article" date="2020" name="mSystems">
        <title>Genome- and Community-Level Interaction Insights into Carbon Utilization and Element Cycling Functions of Hydrothermarchaeota in Hydrothermal Sediment.</title>
        <authorList>
            <person name="Zhou Z."/>
            <person name="Liu Y."/>
            <person name="Xu W."/>
            <person name="Pan J."/>
            <person name="Luo Z.H."/>
            <person name="Li M."/>
        </authorList>
    </citation>
    <scope>NUCLEOTIDE SEQUENCE [LARGE SCALE GENOMIC DNA]</scope>
    <source>
        <strain evidence="1">SpSt-1135</strain>
    </source>
</reference>
<dbReference type="EMBL" id="DRZX01000239">
    <property type="protein sequence ID" value="HHS49175.1"/>
    <property type="molecule type" value="Genomic_DNA"/>
</dbReference>
<gene>
    <name evidence="1" type="ORF">ENM99_04920</name>
</gene>
<organism evidence="1">
    <name type="scientific">Desulfurella acetivorans</name>
    <dbReference type="NCBI Taxonomy" id="33002"/>
    <lineage>
        <taxon>Bacteria</taxon>
        <taxon>Pseudomonadati</taxon>
        <taxon>Campylobacterota</taxon>
        <taxon>Desulfurellia</taxon>
        <taxon>Desulfurellales</taxon>
        <taxon>Desulfurellaceae</taxon>
        <taxon>Desulfurella</taxon>
    </lineage>
</organism>
<comment type="caution">
    <text evidence="1">The sequence shown here is derived from an EMBL/GenBank/DDBJ whole genome shotgun (WGS) entry which is preliminary data.</text>
</comment>